<feature type="domain" description="Photosystem I PsaL reaction centre subunit XI" evidence="11">
    <location>
        <begin position="53"/>
        <end position="204"/>
    </location>
</feature>
<comment type="similarity">
    <text evidence="2">Belongs to the PsaL family.</text>
</comment>
<evidence type="ECO:0000256" key="9">
    <source>
        <dbReference type="ARBA" id="ARBA00070554"/>
    </source>
</evidence>
<dbReference type="Pfam" id="PF02605">
    <property type="entry name" value="PsaL"/>
    <property type="match status" value="1"/>
</dbReference>
<evidence type="ECO:0000256" key="5">
    <source>
        <dbReference type="ARBA" id="ARBA00022836"/>
    </source>
</evidence>
<evidence type="ECO:0000313" key="13">
    <source>
        <dbReference type="Proteomes" id="UP001489004"/>
    </source>
</evidence>
<proteinExistence type="inferred from homology"/>
<dbReference type="SUPFAM" id="SSF81568">
    <property type="entry name" value="Photosystem I reaction center subunit XI, PsaL"/>
    <property type="match status" value="1"/>
</dbReference>
<feature type="transmembrane region" description="Helical" evidence="10">
    <location>
        <begin position="184"/>
        <end position="207"/>
    </location>
</feature>
<dbReference type="GO" id="GO:0015979">
    <property type="term" value="P:photosynthesis"/>
    <property type="evidence" value="ECO:0007669"/>
    <property type="project" value="UniProtKB-KW"/>
</dbReference>
<comment type="subcellular location">
    <subcellularLocation>
        <location evidence="1">Membrane</location>
        <topology evidence="1">Multi-pass membrane protein</topology>
    </subcellularLocation>
</comment>
<keyword evidence="4 10" id="KW-0812">Transmembrane</keyword>
<comment type="caution">
    <text evidence="12">The sequence shown here is derived from an EMBL/GenBank/DDBJ whole genome shotgun (WGS) entry which is preliminary data.</text>
</comment>
<name>A0AAW1PG67_9CHLO</name>
<accession>A0AAW1PG67</accession>
<dbReference type="Proteomes" id="UP001489004">
    <property type="component" value="Unassembled WGS sequence"/>
</dbReference>
<dbReference type="InterPro" id="IPR036592">
    <property type="entry name" value="PSI_PsaL_sf"/>
</dbReference>
<keyword evidence="6 10" id="KW-1133">Transmembrane helix</keyword>
<dbReference type="EMBL" id="JALJOR010000013">
    <property type="protein sequence ID" value="KAK9806849.1"/>
    <property type="molecule type" value="Genomic_DNA"/>
</dbReference>
<sequence length="208" mass="21840">MQTAMASSMSLAARPVTRVAGKTSFGSIAGLAPAHRVRAQRSAFTVRAEKSQVVQPINGDPFIGMLETPVTSSPLVANFLSNLPAYRTGVSPLLRGTEIGLAHGFFLVGPFIKLGPLRNVPEVAEKAGSVAGAGLVVILAVCLAIYGQATFQQEAPEIGTKTLSGRDLPADPLKSSQGWSEFTAGWLVGGLSGVAWAYILTQVLPYYR</sequence>
<dbReference type="InterPro" id="IPR022980">
    <property type="entry name" value="PSI_suXI"/>
</dbReference>
<evidence type="ECO:0000256" key="10">
    <source>
        <dbReference type="SAM" id="Phobius"/>
    </source>
</evidence>
<dbReference type="GO" id="GO:0009535">
    <property type="term" value="C:chloroplast thylakoid membrane"/>
    <property type="evidence" value="ECO:0007669"/>
    <property type="project" value="TreeGrafter"/>
</dbReference>
<reference evidence="12 13" key="1">
    <citation type="journal article" date="2024" name="Nat. Commun.">
        <title>Phylogenomics reveals the evolutionary origins of lichenization in chlorophyte algae.</title>
        <authorList>
            <person name="Puginier C."/>
            <person name="Libourel C."/>
            <person name="Otte J."/>
            <person name="Skaloud P."/>
            <person name="Haon M."/>
            <person name="Grisel S."/>
            <person name="Petersen M."/>
            <person name="Berrin J.G."/>
            <person name="Delaux P.M."/>
            <person name="Dal Grande F."/>
            <person name="Keller J."/>
        </authorList>
    </citation>
    <scope>NUCLEOTIDE SEQUENCE [LARGE SCALE GENOMIC DNA]</scope>
    <source>
        <strain evidence="12 13">SAG 2043</strain>
    </source>
</reference>
<keyword evidence="3" id="KW-0602">Photosynthesis</keyword>
<protein>
    <recommendedName>
        <fullName evidence="9">Photosystem I reaction center subunit XI, chloroplastic</fullName>
    </recommendedName>
    <alternativeName>
        <fullName evidence="8">PSI subunit V</fullName>
    </alternativeName>
</protein>
<dbReference type="FunFam" id="1.20.1240.10:FF:000001">
    <property type="entry name" value="Photosystem I reaction center subunit XI"/>
    <property type="match status" value="1"/>
</dbReference>
<dbReference type="GO" id="GO:0009538">
    <property type="term" value="C:photosystem I reaction center"/>
    <property type="evidence" value="ECO:0007669"/>
    <property type="project" value="InterPro"/>
</dbReference>
<evidence type="ECO:0000256" key="4">
    <source>
        <dbReference type="ARBA" id="ARBA00022692"/>
    </source>
</evidence>
<evidence type="ECO:0000256" key="6">
    <source>
        <dbReference type="ARBA" id="ARBA00022989"/>
    </source>
</evidence>
<dbReference type="AlphaFoldDB" id="A0AAW1PG67"/>
<dbReference type="Gene3D" id="1.20.1240.10">
    <property type="entry name" value="Photosystem I PsaL, reaction centre subunit XI"/>
    <property type="match status" value="1"/>
</dbReference>
<feature type="transmembrane region" description="Helical" evidence="10">
    <location>
        <begin position="127"/>
        <end position="146"/>
    </location>
</feature>
<evidence type="ECO:0000256" key="3">
    <source>
        <dbReference type="ARBA" id="ARBA00022531"/>
    </source>
</evidence>
<keyword evidence="7 10" id="KW-0472">Membrane</keyword>
<evidence type="ECO:0000256" key="1">
    <source>
        <dbReference type="ARBA" id="ARBA00004141"/>
    </source>
</evidence>
<evidence type="ECO:0000256" key="8">
    <source>
        <dbReference type="ARBA" id="ARBA00032768"/>
    </source>
</evidence>
<organism evidence="12 13">
    <name type="scientific">[Myrmecia] bisecta</name>
    <dbReference type="NCBI Taxonomy" id="41462"/>
    <lineage>
        <taxon>Eukaryota</taxon>
        <taxon>Viridiplantae</taxon>
        <taxon>Chlorophyta</taxon>
        <taxon>core chlorophytes</taxon>
        <taxon>Trebouxiophyceae</taxon>
        <taxon>Trebouxiales</taxon>
        <taxon>Trebouxiaceae</taxon>
        <taxon>Myrmecia</taxon>
    </lineage>
</organism>
<evidence type="ECO:0000313" key="12">
    <source>
        <dbReference type="EMBL" id="KAK9806849.1"/>
    </source>
</evidence>
<gene>
    <name evidence="12" type="ORF">WJX72_004850</name>
</gene>
<dbReference type="PANTHER" id="PTHR34803">
    <property type="entry name" value="PHOTOSYSTEM I REACTION CENTER SUBUNIT XI, CHLOROPLASTIC"/>
    <property type="match status" value="1"/>
</dbReference>
<dbReference type="InterPro" id="IPR003757">
    <property type="entry name" value="PSI_PsaL"/>
</dbReference>
<dbReference type="PANTHER" id="PTHR34803:SF2">
    <property type="entry name" value="PHOTOSYSTEM I REACTION CENTER SUBUNIT XI, CHLOROPLASTIC"/>
    <property type="match status" value="1"/>
</dbReference>
<keyword evidence="5" id="KW-0603">Photosystem I</keyword>
<evidence type="ECO:0000259" key="11">
    <source>
        <dbReference type="Pfam" id="PF02605"/>
    </source>
</evidence>
<keyword evidence="13" id="KW-1185">Reference proteome</keyword>
<evidence type="ECO:0000256" key="7">
    <source>
        <dbReference type="ARBA" id="ARBA00023136"/>
    </source>
</evidence>
<evidence type="ECO:0000256" key="2">
    <source>
        <dbReference type="ARBA" id="ARBA00008820"/>
    </source>
</evidence>